<evidence type="ECO:0000259" key="2">
    <source>
        <dbReference type="PROSITE" id="PS51782"/>
    </source>
</evidence>
<dbReference type="RefSeq" id="WP_380034213.1">
    <property type="nucleotide sequence ID" value="NZ_JBHSHB010000016.1"/>
</dbReference>
<protein>
    <submittedName>
        <fullName evidence="3">LysM peptidoglycan-binding domain-containing protein</fullName>
    </submittedName>
</protein>
<feature type="domain" description="LysM" evidence="2">
    <location>
        <begin position="99"/>
        <end position="143"/>
    </location>
</feature>
<keyword evidence="1" id="KW-0732">Signal</keyword>
<proteinExistence type="predicted"/>
<dbReference type="SUPFAM" id="SSF54106">
    <property type="entry name" value="LysM domain"/>
    <property type="match status" value="4"/>
</dbReference>
<organism evidence="3 4">
    <name type="scientific">Dokdonia genika</name>
    <dbReference type="NCBI Taxonomy" id="308113"/>
    <lineage>
        <taxon>Bacteria</taxon>
        <taxon>Pseudomonadati</taxon>
        <taxon>Bacteroidota</taxon>
        <taxon>Flavobacteriia</taxon>
        <taxon>Flavobacteriales</taxon>
        <taxon>Flavobacteriaceae</taxon>
        <taxon>Dokdonia</taxon>
    </lineage>
</organism>
<keyword evidence="4" id="KW-1185">Reference proteome</keyword>
<dbReference type="PROSITE" id="PS51782">
    <property type="entry name" value="LYSM"/>
    <property type="match status" value="3"/>
</dbReference>
<feature type="domain" description="LysM" evidence="2">
    <location>
        <begin position="170"/>
        <end position="213"/>
    </location>
</feature>
<dbReference type="Proteomes" id="UP001595878">
    <property type="component" value="Unassembled WGS sequence"/>
</dbReference>
<dbReference type="InterPro" id="IPR028082">
    <property type="entry name" value="Peripla_BP_I"/>
</dbReference>
<dbReference type="EMBL" id="JBHSHB010000016">
    <property type="protein sequence ID" value="MFC4690864.1"/>
    <property type="molecule type" value="Genomic_DNA"/>
</dbReference>
<feature type="signal peptide" evidence="1">
    <location>
        <begin position="1"/>
        <end position="19"/>
    </location>
</feature>
<evidence type="ECO:0000313" key="4">
    <source>
        <dbReference type="Proteomes" id="UP001595878"/>
    </source>
</evidence>
<dbReference type="SMART" id="SM00257">
    <property type="entry name" value="LysM"/>
    <property type="match status" value="4"/>
</dbReference>
<dbReference type="Gene3D" id="3.10.350.10">
    <property type="entry name" value="LysM domain"/>
    <property type="match status" value="4"/>
</dbReference>
<dbReference type="PANTHER" id="PTHR33734">
    <property type="entry name" value="LYSM DOMAIN-CONTAINING GPI-ANCHORED PROTEIN 2"/>
    <property type="match status" value="1"/>
</dbReference>
<evidence type="ECO:0000313" key="3">
    <source>
        <dbReference type="EMBL" id="MFC4690864.1"/>
    </source>
</evidence>
<dbReference type="InterPro" id="IPR036779">
    <property type="entry name" value="LysM_dom_sf"/>
</dbReference>
<dbReference type="Pfam" id="PF01476">
    <property type="entry name" value="LysM"/>
    <property type="match status" value="4"/>
</dbReference>
<dbReference type="PANTHER" id="PTHR33734:SF22">
    <property type="entry name" value="MEMBRANE-BOUND LYTIC MUREIN TRANSGLYCOSYLASE D"/>
    <property type="match status" value="1"/>
</dbReference>
<dbReference type="SUPFAM" id="SSF53822">
    <property type="entry name" value="Periplasmic binding protein-like I"/>
    <property type="match status" value="1"/>
</dbReference>
<accession>A0ABV9L9Y4</accession>
<name>A0ABV9L9Y4_9FLAO</name>
<dbReference type="InterPro" id="IPR018392">
    <property type="entry name" value="LysM"/>
</dbReference>
<feature type="chain" id="PRO_5045692128" evidence="1">
    <location>
        <begin position="20"/>
        <end position="684"/>
    </location>
</feature>
<sequence>MTKYIAAIAVVFCFAFAKANSTTAVSKASSNFFQKFISHQVKGGETVKDIAKKYGIGEKEITKLNPDAKKEIYDGLVLILPASSQVTTQVVEQDNLTFKTHKVKRKETLYSLSKRYGVPQDVIKRYNKRLYSETLRKGDKLRIPTNYKPEIVTESVVSLPESTTAALEQTTHKVIAKETKYGIARKYGITIAELEQVNPQVKDGLKIGDVINVPKANFAESTIINNEKYAFYEVKKGNTMYSLLRSLNLEADELLTLNPALDEGLKEGMILKVPKGSPGSDNPTPAYGETSAQPEVIMVPGKKGSLETSLTDFSTKRIAVMLPFGVNRVSSDNIETNEDLLKNDRILRLSLDLYSGILMAAEDAKKLGISASIDTYDTAYNRKDGKAVNARKVETIIQSNDFNGVNAVIGPLLGSNIDRVSSMLSSRNIPVISPISNKVIGRGNIFVSKPNDVLLRDKMLSFLKENGEGKNIVIIADAKNGSTKSKIKALFPNAKTVAPRSGDKGYFLYPDDIPSQLSDELENWVFLESNDVPLISNVTTNLNAQVGVRKIVLLTTNRGSAYNSDEIQHEHLKNLSFHFPSVEKEYKYKDVKAFVDNYETKYGVSPSKEAIRGYDLMYDTLLRLAYAQDLYRAASSGVETDYIENKFKYDRRGAGGFSNQAVYLIKYTDTLQLEEIVTTSLLED</sequence>
<dbReference type="CDD" id="cd00118">
    <property type="entry name" value="LysM"/>
    <property type="match status" value="4"/>
</dbReference>
<feature type="domain" description="LysM" evidence="2">
    <location>
        <begin position="37"/>
        <end position="80"/>
    </location>
</feature>
<dbReference type="Gene3D" id="3.40.50.2300">
    <property type="match status" value="2"/>
</dbReference>
<reference evidence="4" key="1">
    <citation type="journal article" date="2019" name="Int. J. Syst. Evol. Microbiol.">
        <title>The Global Catalogue of Microorganisms (GCM) 10K type strain sequencing project: providing services to taxonomists for standard genome sequencing and annotation.</title>
        <authorList>
            <consortium name="The Broad Institute Genomics Platform"/>
            <consortium name="The Broad Institute Genome Sequencing Center for Infectious Disease"/>
            <person name="Wu L."/>
            <person name="Ma J."/>
        </authorList>
    </citation>
    <scope>NUCLEOTIDE SEQUENCE [LARGE SCALE GENOMIC DNA]</scope>
    <source>
        <strain evidence="4">CGMCC 4.7427</strain>
    </source>
</reference>
<evidence type="ECO:0000256" key="1">
    <source>
        <dbReference type="SAM" id="SignalP"/>
    </source>
</evidence>
<gene>
    <name evidence="3" type="ORF">ACFO5T_10535</name>
</gene>
<comment type="caution">
    <text evidence="3">The sequence shown here is derived from an EMBL/GenBank/DDBJ whole genome shotgun (WGS) entry which is preliminary data.</text>
</comment>